<gene>
    <name evidence="1" type="ORF">Vadar_029877</name>
</gene>
<protein>
    <submittedName>
        <fullName evidence="1">Uncharacterized protein</fullName>
    </submittedName>
</protein>
<comment type="caution">
    <text evidence="1">The sequence shown here is derived from an EMBL/GenBank/DDBJ whole genome shotgun (WGS) entry which is preliminary data.</text>
</comment>
<reference evidence="1 2" key="1">
    <citation type="journal article" date="2021" name="Hortic Res">
        <title>High-quality reference genome and annotation aids understanding of berry development for evergreen blueberry (Vaccinium darrowii).</title>
        <authorList>
            <person name="Yu J."/>
            <person name="Hulse-Kemp A.M."/>
            <person name="Babiker E."/>
            <person name="Staton M."/>
        </authorList>
    </citation>
    <scope>NUCLEOTIDE SEQUENCE [LARGE SCALE GENOMIC DNA]</scope>
    <source>
        <strain evidence="2">cv. NJ 8807/NJ 8810</strain>
        <tissue evidence="1">Young leaf</tissue>
    </source>
</reference>
<organism evidence="1 2">
    <name type="scientific">Vaccinium darrowii</name>
    <dbReference type="NCBI Taxonomy" id="229202"/>
    <lineage>
        <taxon>Eukaryota</taxon>
        <taxon>Viridiplantae</taxon>
        <taxon>Streptophyta</taxon>
        <taxon>Embryophyta</taxon>
        <taxon>Tracheophyta</taxon>
        <taxon>Spermatophyta</taxon>
        <taxon>Magnoliopsida</taxon>
        <taxon>eudicotyledons</taxon>
        <taxon>Gunneridae</taxon>
        <taxon>Pentapetalae</taxon>
        <taxon>asterids</taxon>
        <taxon>Ericales</taxon>
        <taxon>Ericaceae</taxon>
        <taxon>Vaccinioideae</taxon>
        <taxon>Vaccinieae</taxon>
        <taxon>Vaccinium</taxon>
    </lineage>
</organism>
<evidence type="ECO:0000313" key="2">
    <source>
        <dbReference type="Proteomes" id="UP000828048"/>
    </source>
</evidence>
<sequence>MMKKKKGRPSLSNLRKRNLDQQHQHQQQEEEDETLISSNPNFNTPSRRSKPNNLNGISPVSDWISGDDDDERKEKKINDRSGDLSTADQVEMDEKAMDALHGLPLESGPTPPLPEKKFLLFILDRLQKKDTHGVFSEPVDPNELPDYHEIIEHPMDFGTVRKKLDKGRYSNLDEFEADVFLICSNAMQYNSPNTVYFRQARSIQELAKRDFENLRQVNDDGEPQPRIVRRGRPPGKNLKKLLGSPPFDRVAPDSTSDATLATAGDNATGSNSYNLRKAPTASVRVRSNDEVFAASHQSRNYESYSEWLSELNSEFPASILKAEAKHAKKQTIVDENRRATYRDFHPSAFGHNQSSLATLNGDVKQLVPVGLHSEHGYARSLARFAANLGPVVWKIASKKIERALPSGEKFGPGWVGEYEASPQPRYALHDQNSSLPCKEGMVEAASGQDSNNESALLRSGAGEINHRLPFQTLQKHMLHSSRNGFNGVSGYGLSSPTVRANLSVPTGQAELGELSRSKSGLSTPPMVPNHVISESKLPDSSRSAKYENISGVQPWQGLSSQHRQYSFPVQPDLNVRFQSPSSPGSSFRNDSPQQPDLVLQL</sequence>
<keyword evidence="2" id="KW-1185">Reference proteome</keyword>
<evidence type="ECO:0000313" key="1">
    <source>
        <dbReference type="EMBL" id="KAH7850254.1"/>
    </source>
</evidence>
<accession>A0ACB7YB12</accession>
<dbReference type="EMBL" id="CM037157">
    <property type="protein sequence ID" value="KAH7850254.1"/>
    <property type="molecule type" value="Genomic_DNA"/>
</dbReference>
<name>A0ACB7YB12_9ERIC</name>
<proteinExistence type="predicted"/>
<dbReference type="Proteomes" id="UP000828048">
    <property type="component" value="Chromosome 7"/>
</dbReference>